<evidence type="ECO:0000256" key="21">
    <source>
        <dbReference type="ARBA" id="ARBA00048679"/>
    </source>
</evidence>
<keyword evidence="16 23" id="KW-0472">Membrane</keyword>
<dbReference type="SUPFAM" id="SSF56112">
    <property type="entry name" value="Protein kinase-like (PK-like)"/>
    <property type="match status" value="1"/>
</dbReference>
<keyword evidence="15 23" id="KW-1133">Transmembrane helix</keyword>
<name>A0A835F0U6_9POAL</name>
<organism evidence="26 27">
    <name type="scientific">Digitaria exilis</name>
    <dbReference type="NCBI Taxonomy" id="1010633"/>
    <lineage>
        <taxon>Eukaryota</taxon>
        <taxon>Viridiplantae</taxon>
        <taxon>Streptophyta</taxon>
        <taxon>Embryophyta</taxon>
        <taxon>Tracheophyta</taxon>
        <taxon>Spermatophyta</taxon>
        <taxon>Magnoliopsida</taxon>
        <taxon>Liliopsida</taxon>
        <taxon>Poales</taxon>
        <taxon>Poaceae</taxon>
        <taxon>PACMAD clade</taxon>
        <taxon>Panicoideae</taxon>
        <taxon>Panicodae</taxon>
        <taxon>Paniceae</taxon>
        <taxon>Anthephorinae</taxon>
        <taxon>Digitaria</taxon>
    </lineage>
</organism>
<evidence type="ECO:0000256" key="23">
    <source>
        <dbReference type="SAM" id="Phobius"/>
    </source>
</evidence>
<dbReference type="Pfam" id="PF00069">
    <property type="entry name" value="Pkinase"/>
    <property type="match status" value="1"/>
</dbReference>
<dbReference type="PROSITE" id="PS50011">
    <property type="entry name" value="PROTEIN_KINASE_DOM"/>
    <property type="match status" value="1"/>
</dbReference>
<comment type="similarity">
    <text evidence="2">Belongs to the thaumatin family.</text>
</comment>
<comment type="caution">
    <text evidence="26">The sequence shown here is derived from an EMBL/GenBank/DDBJ whole genome shotgun (WGS) entry which is preliminary data.</text>
</comment>
<comment type="subcellular location">
    <subcellularLocation>
        <location evidence="1">Membrane</location>
        <topology evidence="1">Single-pass type I membrane protein</topology>
    </subcellularLocation>
</comment>
<keyword evidence="19" id="KW-0325">Glycoprotein</keyword>
<dbReference type="CDD" id="cd09218">
    <property type="entry name" value="TLP-PA"/>
    <property type="match status" value="1"/>
</dbReference>
<evidence type="ECO:0000256" key="11">
    <source>
        <dbReference type="ARBA" id="ARBA00022734"/>
    </source>
</evidence>
<feature type="chain" id="PRO_5032690982" description="non-specific serine/threonine protein kinase" evidence="24">
    <location>
        <begin position="25"/>
        <end position="619"/>
    </location>
</feature>
<dbReference type="InterPro" id="IPR000719">
    <property type="entry name" value="Prot_kinase_dom"/>
</dbReference>
<gene>
    <name evidence="26" type="ORF">HU200_020931</name>
</gene>
<dbReference type="InterPro" id="IPR017441">
    <property type="entry name" value="Protein_kinase_ATP_BS"/>
</dbReference>
<dbReference type="SMART" id="SM00205">
    <property type="entry name" value="THN"/>
    <property type="match status" value="1"/>
</dbReference>
<dbReference type="OrthoDB" id="614891at2759"/>
<feature type="signal peptide" evidence="24">
    <location>
        <begin position="1"/>
        <end position="24"/>
    </location>
</feature>
<dbReference type="InterPro" id="IPR011009">
    <property type="entry name" value="Kinase-like_dom_sf"/>
</dbReference>
<dbReference type="InterPro" id="IPR008271">
    <property type="entry name" value="Ser/Thr_kinase_AS"/>
</dbReference>
<protein>
    <recommendedName>
        <fullName evidence="3">non-specific serine/threonine protein kinase</fullName>
        <ecNumber evidence="3">2.7.11.1</ecNumber>
    </recommendedName>
</protein>
<comment type="catalytic activity">
    <reaction evidence="21">
        <text>L-seryl-[protein] + ATP = O-phospho-L-seryl-[protein] + ADP + H(+)</text>
        <dbReference type="Rhea" id="RHEA:17989"/>
        <dbReference type="Rhea" id="RHEA-COMP:9863"/>
        <dbReference type="Rhea" id="RHEA-COMP:11604"/>
        <dbReference type="ChEBI" id="CHEBI:15378"/>
        <dbReference type="ChEBI" id="CHEBI:29999"/>
        <dbReference type="ChEBI" id="CHEBI:30616"/>
        <dbReference type="ChEBI" id="CHEBI:83421"/>
        <dbReference type="ChEBI" id="CHEBI:456216"/>
        <dbReference type="EC" id="2.7.11.1"/>
    </reaction>
</comment>
<dbReference type="PROSITE" id="PS00316">
    <property type="entry name" value="THAUMATIN_1"/>
    <property type="match status" value="1"/>
</dbReference>
<feature type="transmembrane region" description="Helical" evidence="23">
    <location>
        <begin position="268"/>
        <end position="291"/>
    </location>
</feature>
<dbReference type="Gene3D" id="3.30.200.20">
    <property type="entry name" value="Phosphorylase Kinase, domain 1"/>
    <property type="match status" value="1"/>
</dbReference>
<evidence type="ECO:0000256" key="9">
    <source>
        <dbReference type="ARBA" id="ARBA00022692"/>
    </source>
</evidence>
<dbReference type="GO" id="GO:0004674">
    <property type="term" value="F:protein serine/threonine kinase activity"/>
    <property type="evidence" value="ECO:0007669"/>
    <property type="project" value="UniProtKB-KW"/>
</dbReference>
<evidence type="ECO:0000256" key="15">
    <source>
        <dbReference type="ARBA" id="ARBA00022989"/>
    </source>
</evidence>
<keyword evidence="7" id="KW-0295">Fungicide</keyword>
<evidence type="ECO:0000256" key="4">
    <source>
        <dbReference type="ARBA" id="ARBA00022527"/>
    </source>
</evidence>
<dbReference type="Gene3D" id="2.60.110.10">
    <property type="entry name" value="Thaumatin"/>
    <property type="match status" value="1"/>
</dbReference>
<dbReference type="PROSITE" id="PS00108">
    <property type="entry name" value="PROTEIN_KINASE_ST"/>
    <property type="match status" value="1"/>
</dbReference>
<evidence type="ECO:0000256" key="5">
    <source>
        <dbReference type="ARBA" id="ARBA00022529"/>
    </source>
</evidence>
<dbReference type="PROSITE" id="PS00107">
    <property type="entry name" value="PROTEIN_KINASE_ATP"/>
    <property type="match status" value="1"/>
</dbReference>
<keyword evidence="27" id="KW-1185">Reference proteome</keyword>
<dbReference type="SMART" id="SM00220">
    <property type="entry name" value="S_TKc"/>
    <property type="match status" value="1"/>
</dbReference>
<dbReference type="AlphaFoldDB" id="A0A835F0U6"/>
<evidence type="ECO:0000256" key="22">
    <source>
        <dbReference type="PROSITE-ProRule" id="PRU10141"/>
    </source>
</evidence>
<evidence type="ECO:0000256" key="18">
    <source>
        <dbReference type="ARBA" id="ARBA00023170"/>
    </source>
</evidence>
<dbReference type="GO" id="GO:0016020">
    <property type="term" value="C:membrane"/>
    <property type="evidence" value="ECO:0007669"/>
    <property type="project" value="UniProtKB-SubCell"/>
</dbReference>
<evidence type="ECO:0000259" key="25">
    <source>
        <dbReference type="PROSITE" id="PS50011"/>
    </source>
</evidence>
<evidence type="ECO:0000256" key="12">
    <source>
        <dbReference type="ARBA" id="ARBA00022741"/>
    </source>
</evidence>
<keyword evidence="14 22" id="KW-0067">ATP-binding</keyword>
<keyword evidence="17" id="KW-1015">Disulfide bond</keyword>
<sequence length="619" mass="68261">MTALSSPWTLHLLPLFLLLPVGSSIKFSIINQCSTTIWPAVVPGGGVRLDPGESWTLNMTASTGPGRVWPRTGCSFDSTGNGSCQTGDCGGVLACTTSSGKPPVTLGEFTIGGGTDFFDISLVDGFNVPMDFLPVPANGQGGQACSKGPRCAANITSQCPSELKAPGGCNSACTVFKQDKYCCTGNASNACEPTTYSVFFVRGCPDAYSYSRDADSSTTFTCPSGTNYQVVFCPSSDISASPPAANTPAPDVPGSTHMNRPFFTKGRVLGVVIGSICSLIVLVIFVTWFVYNRRKQRYQEMQEGDEEFGELPGMPTRFTFHQLQEATDQFRYKLGEGGFGSVFEGQYGEERIAVKRLDRAGQGKREFLAEVQTIGSIHHIHLVRLIGFCAEKSHRLLVWIYHSLDNDAPSLDWPTRRKVITHIARGLCYLHEECMKKIAHLDVKPQNILLDENFNAKLSDFGLSKLIDRDKSQVITRMRGTPGYLAPEWLTSQITEKADVYSFGVVVMEIICGRKNLDTSRSEESIHLITLLEEKVKSDELEDLIDKHSGDMQVHKQDVLEMMRLAMWCLQIDSKRRPQMSEVIKVLEGHINAESKIDHNFVPQIHLKPQIYQLPGEMG</sequence>
<dbReference type="PANTHER" id="PTHR47976:SF9">
    <property type="entry name" value="OS01G0113650 PROTEIN"/>
    <property type="match status" value="1"/>
</dbReference>
<dbReference type="FunFam" id="3.30.200.20:FF:000178">
    <property type="entry name" value="serine/threonine-protein kinase PBS1-like"/>
    <property type="match status" value="1"/>
</dbReference>
<evidence type="ECO:0000256" key="6">
    <source>
        <dbReference type="ARBA" id="ARBA00022553"/>
    </source>
</evidence>
<keyword evidence="4" id="KW-0723">Serine/threonine-protein kinase</keyword>
<dbReference type="Proteomes" id="UP000636709">
    <property type="component" value="Unassembled WGS sequence"/>
</dbReference>
<evidence type="ECO:0000313" key="27">
    <source>
        <dbReference type="Proteomes" id="UP000636709"/>
    </source>
</evidence>
<evidence type="ECO:0000256" key="24">
    <source>
        <dbReference type="SAM" id="SignalP"/>
    </source>
</evidence>
<evidence type="ECO:0000256" key="10">
    <source>
        <dbReference type="ARBA" id="ARBA00022729"/>
    </source>
</evidence>
<accession>A0A835F0U6</accession>
<dbReference type="EC" id="2.7.11.1" evidence="3"/>
<dbReference type="GO" id="GO:0050832">
    <property type="term" value="P:defense response to fungus"/>
    <property type="evidence" value="ECO:0007669"/>
    <property type="project" value="UniProtKB-KW"/>
</dbReference>
<reference evidence="26" key="1">
    <citation type="submission" date="2020-07" db="EMBL/GenBank/DDBJ databases">
        <title>Genome sequence and genetic diversity analysis of an under-domesticated orphan crop, white fonio (Digitaria exilis).</title>
        <authorList>
            <person name="Bennetzen J.L."/>
            <person name="Chen S."/>
            <person name="Ma X."/>
            <person name="Wang X."/>
            <person name="Yssel A.E.J."/>
            <person name="Chaluvadi S.R."/>
            <person name="Johnson M."/>
            <person name="Gangashetty P."/>
            <person name="Hamidou F."/>
            <person name="Sanogo M.D."/>
            <person name="Zwaenepoel A."/>
            <person name="Wallace J."/>
            <person name="Van De Peer Y."/>
            <person name="Van Deynze A."/>
        </authorList>
    </citation>
    <scope>NUCLEOTIDE SEQUENCE</scope>
    <source>
        <tissue evidence="26">Leaves</tissue>
    </source>
</reference>
<dbReference type="GO" id="GO:0030246">
    <property type="term" value="F:carbohydrate binding"/>
    <property type="evidence" value="ECO:0007669"/>
    <property type="project" value="UniProtKB-KW"/>
</dbReference>
<dbReference type="PRINTS" id="PR00347">
    <property type="entry name" value="THAUMATIN"/>
</dbReference>
<keyword evidence="5" id="KW-0929">Antimicrobial</keyword>
<keyword evidence="8" id="KW-0808">Transferase</keyword>
<evidence type="ECO:0000256" key="13">
    <source>
        <dbReference type="ARBA" id="ARBA00022777"/>
    </source>
</evidence>
<keyword evidence="13" id="KW-0418">Kinase</keyword>
<keyword evidence="10 24" id="KW-0732">Signal</keyword>
<feature type="binding site" evidence="22">
    <location>
        <position position="355"/>
    </location>
    <ligand>
        <name>ATP</name>
        <dbReference type="ChEBI" id="CHEBI:30616"/>
    </ligand>
</feature>
<keyword evidence="12 22" id="KW-0547">Nucleotide-binding</keyword>
<evidence type="ECO:0000256" key="8">
    <source>
        <dbReference type="ARBA" id="ARBA00022679"/>
    </source>
</evidence>
<dbReference type="GO" id="GO:0031640">
    <property type="term" value="P:killing of cells of another organism"/>
    <property type="evidence" value="ECO:0007669"/>
    <property type="project" value="UniProtKB-KW"/>
</dbReference>
<evidence type="ECO:0000256" key="14">
    <source>
        <dbReference type="ARBA" id="ARBA00022840"/>
    </source>
</evidence>
<evidence type="ECO:0000256" key="1">
    <source>
        <dbReference type="ARBA" id="ARBA00004479"/>
    </source>
</evidence>
<dbReference type="PANTHER" id="PTHR47976">
    <property type="entry name" value="G-TYPE LECTIN S-RECEPTOR-LIKE SERINE/THREONINE-PROTEIN KINASE SD2-5"/>
    <property type="match status" value="1"/>
</dbReference>
<evidence type="ECO:0000313" key="26">
    <source>
        <dbReference type="EMBL" id="KAF8724658.1"/>
    </source>
</evidence>
<dbReference type="EMBL" id="JACEFO010001661">
    <property type="protein sequence ID" value="KAF8724658.1"/>
    <property type="molecule type" value="Genomic_DNA"/>
</dbReference>
<dbReference type="InterPro" id="IPR001938">
    <property type="entry name" value="Thaumatin"/>
</dbReference>
<dbReference type="FunFam" id="2.60.110.10:FF:000003">
    <property type="entry name" value="Thaumatin I"/>
    <property type="match status" value="1"/>
</dbReference>
<evidence type="ECO:0000256" key="7">
    <source>
        <dbReference type="ARBA" id="ARBA00022577"/>
    </source>
</evidence>
<evidence type="ECO:0000256" key="16">
    <source>
        <dbReference type="ARBA" id="ARBA00023136"/>
    </source>
</evidence>
<comment type="catalytic activity">
    <reaction evidence="20">
        <text>L-threonyl-[protein] + ATP = O-phospho-L-threonyl-[protein] + ADP + H(+)</text>
        <dbReference type="Rhea" id="RHEA:46608"/>
        <dbReference type="Rhea" id="RHEA-COMP:11060"/>
        <dbReference type="Rhea" id="RHEA-COMP:11605"/>
        <dbReference type="ChEBI" id="CHEBI:15378"/>
        <dbReference type="ChEBI" id="CHEBI:30013"/>
        <dbReference type="ChEBI" id="CHEBI:30616"/>
        <dbReference type="ChEBI" id="CHEBI:61977"/>
        <dbReference type="ChEBI" id="CHEBI:456216"/>
        <dbReference type="EC" id="2.7.11.1"/>
    </reaction>
</comment>
<dbReference type="GO" id="GO:0005524">
    <property type="term" value="F:ATP binding"/>
    <property type="evidence" value="ECO:0007669"/>
    <property type="project" value="UniProtKB-UniRule"/>
</dbReference>
<dbReference type="InterPro" id="IPR017949">
    <property type="entry name" value="Thaumatin_CS"/>
</dbReference>
<dbReference type="Gene3D" id="1.10.510.10">
    <property type="entry name" value="Transferase(Phosphotransferase) domain 1"/>
    <property type="match status" value="1"/>
</dbReference>
<dbReference type="PROSITE" id="PS51367">
    <property type="entry name" value="THAUMATIN_2"/>
    <property type="match status" value="1"/>
</dbReference>
<proteinExistence type="inferred from homology"/>
<keyword evidence="11" id="KW-0430">Lectin</keyword>
<feature type="domain" description="Protein kinase" evidence="25">
    <location>
        <begin position="328"/>
        <end position="602"/>
    </location>
</feature>
<evidence type="ECO:0000256" key="17">
    <source>
        <dbReference type="ARBA" id="ARBA00023157"/>
    </source>
</evidence>
<keyword evidence="9 23" id="KW-0812">Transmembrane</keyword>
<keyword evidence="18" id="KW-0675">Receptor</keyword>
<evidence type="ECO:0000256" key="20">
    <source>
        <dbReference type="ARBA" id="ARBA00047899"/>
    </source>
</evidence>
<dbReference type="InterPro" id="IPR051343">
    <property type="entry name" value="G-type_lectin_kinases/EP1-like"/>
</dbReference>
<dbReference type="SUPFAM" id="SSF49870">
    <property type="entry name" value="Osmotin, thaumatin-like protein"/>
    <property type="match status" value="1"/>
</dbReference>
<keyword evidence="6" id="KW-0597">Phosphoprotein</keyword>
<dbReference type="FunFam" id="1.10.510.10:FF:000248">
    <property type="entry name" value="S-receptor-like kinase 5"/>
    <property type="match status" value="1"/>
</dbReference>
<evidence type="ECO:0000256" key="3">
    <source>
        <dbReference type="ARBA" id="ARBA00012513"/>
    </source>
</evidence>
<evidence type="ECO:0000256" key="2">
    <source>
        <dbReference type="ARBA" id="ARBA00010607"/>
    </source>
</evidence>
<dbReference type="InterPro" id="IPR037176">
    <property type="entry name" value="Osmotin/thaumatin-like_sf"/>
</dbReference>
<evidence type="ECO:0000256" key="19">
    <source>
        <dbReference type="ARBA" id="ARBA00023180"/>
    </source>
</evidence>
<dbReference type="Pfam" id="PF00314">
    <property type="entry name" value="Thaumatin"/>
    <property type="match status" value="1"/>
</dbReference>